<gene>
    <name evidence="1" type="primary">NOX5</name>
    <name evidence="1" type="ORF">K3G42_002926</name>
</gene>
<proteinExistence type="predicted"/>
<reference evidence="1" key="1">
    <citation type="submission" date="2021-08" db="EMBL/GenBank/DDBJ databases">
        <title>The first chromosome-level gecko genome reveals the dynamic sex chromosomes of Neotropical dwarf geckos (Sphaerodactylidae: Sphaerodactylus).</title>
        <authorList>
            <person name="Pinto B.J."/>
            <person name="Keating S.E."/>
            <person name="Gamble T."/>
        </authorList>
    </citation>
    <scope>NUCLEOTIDE SEQUENCE</scope>
    <source>
        <strain evidence="1">TG3544</strain>
    </source>
</reference>
<accession>A0ACB8E4W0</accession>
<organism evidence="1 2">
    <name type="scientific">Sphaerodactylus townsendi</name>
    <dbReference type="NCBI Taxonomy" id="933632"/>
    <lineage>
        <taxon>Eukaryota</taxon>
        <taxon>Metazoa</taxon>
        <taxon>Chordata</taxon>
        <taxon>Craniata</taxon>
        <taxon>Vertebrata</taxon>
        <taxon>Euteleostomi</taxon>
        <taxon>Lepidosauria</taxon>
        <taxon>Squamata</taxon>
        <taxon>Bifurcata</taxon>
        <taxon>Gekkota</taxon>
        <taxon>Sphaerodactylidae</taxon>
        <taxon>Sphaerodactylus</taxon>
    </lineage>
</organism>
<dbReference type="Proteomes" id="UP000827872">
    <property type="component" value="Linkage Group LG17"/>
</dbReference>
<sequence>MLLHAPTILLIHLPFRYTLNFPCLEYIVHLSAPALAWSLVVWGHTVKDGFERKREQWIAVAEAVTRELRAKQCYVDGPYGTPTRRIFTSEQAVLIGAGIGITPFASLLQSIMYRYRRRQQTSSGQCHLEVESRKNEEMKLQKDQVLTATSSQRPIKETMSGPCHLQVDFIWINRDQKSFEWFVSLLTQLEMEQAEADPAGCFLEMHLFMTSALRKNDVKAVGLQMALDLLAQKEKRDAITGLKTRTQPGRPNWNQIFRKLAQERRGKVHVFFCGSPALAKVVRGHCEQFGFRFFKEHF</sequence>
<evidence type="ECO:0000313" key="1">
    <source>
        <dbReference type="EMBL" id="KAH7987273.1"/>
    </source>
</evidence>
<name>A0ACB8E4W0_9SAUR</name>
<protein>
    <submittedName>
        <fullName evidence="1">NADPH oxidase 5</fullName>
    </submittedName>
</protein>
<keyword evidence="2" id="KW-1185">Reference proteome</keyword>
<evidence type="ECO:0000313" key="2">
    <source>
        <dbReference type="Proteomes" id="UP000827872"/>
    </source>
</evidence>
<comment type="caution">
    <text evidence="1">The sequence shown here is derived from an EMBL/GenBank/DDBJ whole genome shotgun (WGS) entry which is preliminary data.</text>
</comment>
<dbReference type="EMBL" id="CM037630">
    <property type="protein sequence ID" value="KAH7987273.1"/>
    <property type="molecule type" value="Genomic_DNA"/>
</dbReference>